<evidence type="ECO:0000313" key="8">
    <source>
        <dbReference type="Proteomes" id="UP000293568"/>
    </source>
</evidence>
<name>A0A4P6F320_9BACL</name>
<dbReference type="GO" id="GO:0003677">
    <property type="term" value="F:DNA binding"/>
    <property type="evidence" value="ECO:0007669"/>
    <property type="project" value="InterPro"/>
</dbReference>
<keyword evidence="2" id="KW-0805">Transcription regulation</keyword>
<proteinExistence type="inferred from homology"/>
<dbReference type="EMBL" id="CP035492">
    <property type="protein sequence ID" value="QAY68559.1"/>
    <property type="molecule type" value="Genomic_DNA"/>
</dbReference>
<dbReference type="Pfam" id="PF04542">
    <property type="entry name" value="Sigma70_r2"/>
    <property type="match status" value="1"/>
</dbReference>
<dbReference type="KEGG" id="pprt:ET464_15765"/>
<feature type="domain" description="RNA polymerase sigma factor 70 region 4 type 2" evidence="6">
    <location>
        <begin position="94"/>
        <end position="145"/>
    </location>
</feature>
<dbReference type="GO" id="GO:0006352">
    <property type="term" value="P:DNA-templated transcription initiation"/>
    <property type="evidence" value="ECO:0007669"/>
    <property type="project" value="InterPro"/>
</dbReference>
<dbReference type="InterPro" id="IPR014284">
    <property type="entry name" value="RNA_pol_sigma-70_dom"/>
</dbReference>
<dbReference type="SUPFAM" id="SSF88946">
    <property type="entry name" value="Sigma2 domain of RNA polymerase sigma factors"/>
    <property type="match status" value="1"/>
</dbReference>
<dbReference type="OrthoDB" id="9794508at2"/>
<dbReference type="PANTHER" id="PTHR43133">
    <property type="entry name" value="RNA POLYMERASE ECF-TYPE SIGMA FACTO"/>
    <property type="match status" value="1"/>
</dbReference>
<evidence type="ECO:0000256" key="2">
    <source>
        <dbReference type="ARBA" id="ARBA00023015"/>
    </source>
</evidence>
<keyword evidence="8" id="KW-1185">Reference proteome</keyword>
<keyword evidence="3" id="KW-0731">Sigma factor</keyword>
<dbReference type="InterPro" id="IPR039425">
    <property type="entry name" value="RNA_pol_sigma-70-like"/>
</dbReference>
<comment type="similarity">
    <text evidence="1">Belongs to the sigma-70 factor family. ECF subfamily.</text>
</comment>
<dbReference type="NCBIfam" id="TIGR02937">
    <property type="entry name" value="sigma70-ECF"/>
    <property type="match status" value="1"/>
</dbReference>
<organism evidence="7 8">
    <name type="scientific">Paenibacillus protaetiae</name>
    <dbReference type="NCBI Taxonomy" id="2509456"/>
    <lineage>
        <taxon>Bacteria</taxon>
        <taxon>Bacillati</taxon>
        <taxon>Bacillota</taxon>
        <taxon>Bacilli</taxon>
        <taxon>Bacillales</taxon>
        <taxon>Paenibacillaceae</taxon>
        <taxon>Paenibacillus</taxon>
    </lineage>
</organism>
<reference evidence="7 8" key="1">
    <citation type="submission" date="2019-01" db="EMBL/GenBank/DDBJ databases">
        <title>Genome sequencing of strain FW100M-2.</title>
        <authorList>
            <person name="Heo J."/>
            <person name="Kim S.-J."/>
            <person name="Kim J.-S."/>
            <person name="Hong S.-B."/>
            <person name="Kwon S.-W."/>
        </authorList>
    </citation>
    <scope>NUCLEOTIDE SEQUENCE [LARGE SCALE GENOMIC DNA]</scope>
    <source>
        <strain evidence="7 8">FW100M-2</strain>
    </source>
</reference>
<dbReference type="Gene3D" id="1.10.1740.10">
    <property type="match status" value="1"/>
</dbReference>
<dbReference type="InterPro" id="IPR013324">
    <property type="entry name" value="RNA_pol_sigma_r3/r4-like"/>
</dbReference>
<dbReference type="Pfam" id="PF08281">
    <property type="entry name" value="Sigma70_r4_2"/>
    <property type="match status" value="1"/>
</dbReference>
<evidence type="ECO:0000256" key="3">
    <source>
        <dbReference type="ARBA" id="ARBA00023082"/>
    </source>
</evidence>
<dbReference type="PANTHER" id="PTHR43133:SF60">
    <property type="entry name" value="RNA POLYMERASE SIGMA FACTOR SIGV"/>
    <property type="match status" value="1"/>
</dbReference>
<feature type="domain" description="RNA polymerase sigma-70 region 2" evidence="5">
    <location>
        <begin position="4"/>
        <end position="71"/>
    </location>
</feature>
<dbReference type="InterPro" id="IPR013325">
    <property type="entry name" value="RNA_pol_sigma_r2"/>
</dbReference>
<evidence type="ECO:0000259" key="6">
    <source>
        <dbReference type="Pfam" id="PF08281"/>
    </source>
</evidence>
<dbReference type="InterPro" id="IPR036388">
    <property type="entry name" value="WH-like_DNA-bd_sf"/>
</dbReference>
<evidence type="ECO:0000313" key="7">
    <source>
        <dbReference type="EMBL" id="QAY68559.1"/>
    </source>
</evidence>
<sequence length="158" mass="18419">MDDIYKRNVENIYRICFMYLKNPADAEDAVQSTFLKLLKSDIAFADTEHEKAWLIVTARNHCKDVLKSWWRTRKAELPNLPEAGMDDSFGHSGEVLERLLSLPDKYKIVLYLYYFEEYSVKEIAGMLKRKESTIQTQLAKGRKLMKVSLGGYYGNESY</sequence>
<dbReference type="InterPro" id="IPR007627">
    <property type="entry name" value="RNA_pol_sigma70_r2"/>
</dbReference>
<protein>
    <submittedName>
        <fullName evidence="7">Sigma-70 family RNA polymerase sigma factor</fullName>
    </submittedName>
</protein>
<gene>
    <name evidence="7" type="ORF">ET464_15765</name>
</gene>
<dbReference type="CDD" id="cd06171">
    <property type="entry name" value="Sigma70_r4"/>
    <property type="match status" value="1"/>
</dbReference>
<evidence type="ECO:0000259" key="5">
    <source>
        <dbReference type="Pfam" id="PF04542"/>
    </source>
</evidence>
<dbReference type="SUPFAM" id="SSF88659">
    <property type="entry name" value="Sigma3 and sigma4 domains of RNA polymerase sigma factors"/>
    <property type="match status" value="1"/>
</dbReference>
<accession>A0A4P6F320</accession>
<dbReference type="Proteomes" id="UP000293568">
    <property type="component" value="Chromosome"/>
</dbReference>
<evidence type="ECO:0000256" key="1">
    <source>
        <dbReference type="ARBA" id="ARBA00010641"/>
    </source>
</evidence>
<keyword evidence="4" id="KW-0804">Transcription</keyword>
<dbReference type="GO" id="GO:0016987">
    <property type="term" value="F:sigma factor activity"/>
    <property type="evidence" value="ECO:0007669"/>
    <property type="project" value="UniProtKB-KW"/>
</dbReference>
<dbReference type="AlphaFoldDB" id="A0A4P6F320"/>
<dbReference type="Gene3D" id="1.10.10.10">
    <property type="entry name" value="Winged helix-like DNA-binding domain superfamily/Winged helix DNA-binding domain"/>
    <property type="match status" value="1"/>
</dbReference>
<evidence type="ECO:0000256" key="4">
    <source>
        <dbReference type="ARBA" id="ARBA00023163"/>
    </source>
</evidence>
<dbReference type="InterPro" id="IPR013249">
    <property type="entry name" value="RNA_pol_sigma70_r4_t2"/>
</dbReference>